<evidence type="ECO:0000313" key="2">
    <source>
        <dbReference type="EMBL" id="MED1201704.1"/>
    </source>
</evidence>
<evidence type="ECO:0000313" key="3">
    <source>
        <dbReference type="Proteomes" id="UP001341444"/>
    </source>
</evidence>
<name>A0ABU6MBQ8_9BACI</name>
<feature type="chain" id="PRO_5046512280" evidence="1">
    <location>
        <begin position="22"/>
        <end position="252"/>
    </location>
</feature>
<reference evidence="2 3" key="1">
    <citation type="submission" date="2023-03" db="EMBL/GenBank/DDBJ databases">
        <title>Bacillus Genome Sequencing.</title>
        <authorList>
            <person name="Dunlap C."/>
        </authorList>
    </citation>
    <scope>NUCLEOTIDE SEQUENCE [LARGE SCALE GENOMIC DNA]</scope>
    <source>
        <strain evidence="2 3">B-23453</strain>
    </source>
</reference>
<proteinExistence type="predicted"/>
<sequence>MKKELLLGLTAFFFMSLGSVALTHAVEKPSSGFITLHTYHEDVTGDGKQDKIILYASPYEEGSQYFKRIWADILTSHHKKIRLQFAAGYQPEIRFKDLNHDGVKDLLESSNTGGSGGIYSYSLSTVKDHKPLSLPLPPQLNIEGRFTKGFNARIDIPTVQNSVLLKLQNRKSEYIRLGIYQENGTLNEQTELMIDPVSILKPVRIPGKQGYGLIAYRQVSGAYHADRLGTVKSTWYWEKGKWNLLNAKWVTK</sequence>
<comment type="caution">
    <text evidence="2">The sequence shown here is derived from an EMBL/GenBank/DDBJ whole genome shotgun (WGS) entry which is preliminary data.</text>
</comment>
<dbReference type="RefSeq" id="WP_157090599.1">
    <property type="nucleotide sequence ID" value="NZ_JARMAB010000002.1"/>
</dbReference>
<accession>A0ABU6MBQ8</accession>
<keyword evidence="3" id="KW-1185">Reference proteome</keyword>
<gene>
    <name evidence="2" type="ORF">P4T90_01215</name>
</gene>
<dbReference type="SUPFAM" id="SSF69318">
    <property type="entry name" value="Integrin alpha N-terminal domain"/>
    <property type="match status" value="1"/>
</dbReference>
<protein>
    <submittedName>
        <fullName evidence="2">Uncharacterized protein</fullName>
    </submittedName>
</protein>
<dbReference type="Proteomes" id="UP001341444">
    <property type="component" value="Unassembled WGS sequence"/>
</dbReference>
<dbReference type="InterPro" id="IPR028994">
    <property type="entry name" value="Integrin_alpha_N"/>
</dbReference>
<feature type="signal peptide" evidence="1">
    <location>
        <begin position="1"/>
        <end position="21"/>
    </location>
</feature>
<keyword evidence="1" id="KW-0732">Signal</keyword>
<evidence type="ECO:0000256" key="1">
    <source>
        <dbReference type="SAM" id="SignalP"/>
    </source>
</evidence>
<organism evidence="2 3">
    <name type="scientific">Heyndrickxia acidicola</name>
    <dbReference type="NCBI Taxonomy" id="209389"/>
    <lineage>
        <taxon>Bacteria</taxon>
        <taxon>Bacillati</taxon>
        <taxon>Bacillota</taxon>
        <taxon>Bacilli</taxon>
        <taxon>Bacillales</taxon>
        <taxon>Bacillaceae</taxon>
        <taxon>Heyndrickxia</taxon>
    </lineage>
</organism>
<dbReference type="EMBL" id="JARMAB010000002">
    <property type="protein sequence ID" value="MED1201704.1"/>
    <property type="molecule type" value="Genomic_DNA"/>
</dbReference>